<evidence type="ECO:0000313" key="1">
    <source>
        <dbReference type="EMBL" id="TFK75224.1"/>
    </source>
</evidence>
<evidence type="ECO:0000313" key="2">
    <source>
        <dbReference type="Proteomes" id="UP000308600"/>
    </source>
</evidence>
<sequence>MADFSLKQDYIMPILSRCKHFSKKLTSSTTTSSLSPIAQQTTEYPSSQFSSTACEPLDPSTIILPVYRNDSSTDYPQPSFPSRFRRPEVALSTAFKGWRLIVLGSWLNILLAFIPITGILTSVKPGERGFIFTFCILSMIPLVKLHDIATRDLAIRIGGSKTGLLNASMSNIVSMVVAISALRNCQLRVVQSSLIGSMLSKLLLVLGLCFFAGGLRFTEQGFDVAATQLHSSLLSISVGAVLLPAAYHFALSGSSNTLPVRQLHDILHMSHGVSLVLLLIYAAYLLFQLWSHTHLYKDSDTKSNRLSLRVPDTPRIFRQDSRFTLRKEKGILDSPTPSSTCRLPRPLHLSLNPSIWSCETTSARSELMLEKPVFSPNFEQTIRSVTRESLLSDQVEQATNSTEPHGCNSIPLTPAVSATSGTVFSGPPESNQLATSMKEPQFAWPLTILSMITLTVAVAVTADWMVTSMDGISHTISKEWASLILLPAVSALAECTTAVNVSVKDQLSLSISVAVGSTIQTALFVIPSMVILAWTMGHPLSLLMDPFESLVLYISVQTMAYVVADGKSNWLEGLILICLYIIIAVSFWFYPQNELPDLLATCSV</sequence>
<gene>
    <name evidence="1" type="ORF">BDN72DRAFT_885999</name>
</gene>
<keyword evidence="2" id="KW-1185">Reference proteome</keyword>
<protein>
    <submittedName>
        <fullName evidence="1">Uncharacterized protein</fullName>
    </submittedName>
</protein>
<dbReference type="EMBL" id="ML208264">
    <property type="protein sequence ID" value="TFK75224.1"/>
    <property type="molecule type" value="Genomic_DNA"/>
</dbReference>
<name>A0ACD3BC61_9AGAR</name>
<organism evidence="1 2">
    <name type="scientific">Pluteus cervinus</name>
    <dbReference type="NCBI Taxonomy" id="181527"/>
    <lineage>
        <taxon>Eukaryota</taxon>
        <taxon>Fungi</taxon>
        <taxon>Dikarya</taxon>
        <taxon>Basidiomycota</taxon>
        <taxon>Agaricomycotina</taxon>
        <taxon>Agaricomycetes</taxon>
        <taxon>Agaricomycetidae</taxon>
        <taxon>Agaricales</taxon>
        <taxon>Pluteineae</taxon>
        <taxon>Pluteaceae</taxon>
        <taxon>Pluteus</taxon>
    </lineage>
</organism>
<reference evidence="1 2" key="1">
    <citation type="journal article" date="2019" name="Nat. Ecol. Evol.">
        <title>Megaphylogeny resolves global patterns of mushroom evolution.</title>
        <authorList>
            <person name="Varga T."/>
            <person name="Krizsan K."/>
            <person name="Foldi C."/>
            <person name="Dima B."/>
            <person name="Sanchez-Garcia M."/>
            <person name="Sanchez-Ramirez S."/>
            <person name="Szollosi G.J."/>
            <person name="Szarkandi J.G."/>
            <person name="Papp V."/>
            <person name="Albert L."/>
            <person name="Andreopoulos W."/>
            <person name="Angelini C."/>
            <person name="Antonin V."/>
            <person name="Barry K.W."/>
            <person name="Bougher N.L."/>
            <person name="Buchanan P."/>
            <person name="Buyck B."/>
            <person name="Bense V."/>
            <person name="Catcheside P."/>
            <person name="Chovatia M."/>
            <person name="Cooper J."/>
            <person name="Damon W."/>
            <person name="Desjardin D."/>
            <person name="Finy P."/>
            <person name="Geml J."/>
            <person name="Haridas S."/>
            <person name="Hughes K."/>
            <person name="Justo A."/>
            <person name="Karasinski D."/>
            <person name="Kautmanova I."/>
            <person name="Kiss B."/>
            <person name="Kocsube S."/>
            <person name="Kotiranta H."/>
            <person name="LaButti K.M."/>
            <person name="Lechner B.E."/>
            <person name="Liimatainen K."/>
            <person name="Lipzen A."/>
            <person name="Lukacs Z."/>
            <person name="Mihaltcheva S."/>
            <person name="Morgado L.N."/>
            <person name="Niskanen T."/>
            <person name="Noordeloos M.E."/>
            <person name="Ohm R.A."/>
            <person name="Ortiz-Santana B."/>
            <person name="Ovrebo C."/>
            <person name="Racz N."/>
            <person name="Riley R."/>
            <person name="Savchenko A."/>
            <person name="Shiryaev A."/>
            <person name="Soop K."/>
            <person name="Spirin V."/>
            <person name="Szebenyi C."/>
            <person name="Tomsovsky M."/>
            <person name="Tulloss R.E."/>
            <person name="Uehling J."/>
            <person name="Grigoriev I.V."/>
            <person name="Vagvolgyi C."/>
            <person name="Papp T."/>
            <person name="Martin F.M."/>
            <person name="Miettinen O."/>
            <person name="Hibbett D.S."/>
            <person name="Nagy L.G."/>
        </authorList>
    </citation>
    <scope>NUCLEOTIDE SEQUENCE [LARGE SCALE GENOMIC DNA]</scope>
    <source>
        <strain evidence="1 2">NL-1719</strain>
    </source>
</reference>
<accession>A0ACD3BC61</accession>
<dbReference type="Proteomes" id="UP000308600">
    <property type="component" value="Unassembled WGS sequence"/>
</dbReference>
<proteinExistence type="predicted"/>